<dbReference type="EMBL" id="OY569118">
    <property type="protein sequence ID" value="CAJ1003897.1"/>
    <property type="molecule type" value="Genomic_DNA"/>
</dbReference>
<name>A0AA48MCQ0_9BACL</name>
<dbReference type="Proteomes" id="UP001189619">
    <property type="component" value="Chromosome"/>
</dbReference>
<accession>A0AA48MCQ0</accession>
<sequence length="137" mass="15724">MCLQGVYKWVNVINEQQNQRVKVDACIADEIQDLNDQGIITLGCCCGHGRAGEVIEWENAFGRWKGYADPPSVLIQEESVEEARRLGYRPYPYYYADGNHNGVWRMQLKTGCLTMEEVKSWHKKEGIPFQKNLGIVE</sequence>
<gene>
    <name evidence="1" type="ORF">BSPP4475_16355</name>
</gene>
<evidence type="ECO:0000313" key="2">
    <source>
        <dbReference type="Proteomes" id="UP001189619"/>
    </source>
</evidence>
<keyword evidence="2" id="KW-1185">Reference proteome</keyword>
<dbReference type="KEGG" id="bayd:BSPP4475_16355"/>
<reference evidence="1" key="1">
    <citation type="submission" date="2023-07" db="EMBL/GenBank/DDBJ databases">
        <authorList>
            <person name="Ivanov I."/>
            <person name="Teneva D."/>
            <person name="Stoikov I."/>
        </authorList>
    </citation>
    <scope>NUCLEOTIDE SEQUENCE</scope>
    <source>
        <strain evidence="1">4475</strain>
    </source>
</reference>
<proteinExistence type="predicted"/>
<evidence type="ECO:0000313" key="1">
    <source>
        <dbReference type="EMBL" id="CAJ1003897.1"/>
    </source>
</evidence>
<organism evidence="1 2">
    <name type="scientific">Brevibacillus aydinogluensis</name>
    <dbReference type="NCBI Taxonomy" id="927786"/>
    <lineage>
        <taxon>Bacteria</taxon>
        <taxon>Bacillati</taxon>
        <taxon>Bacillota</taxon>
        <taxon>Bacilli</taxon>
        <taxon>Bacillales</taxon>
        <taxon>Paenibacillaceae</taxon>
        <taxon>Brevibacillus</taxon>
    </lineage>
</organism>
<protein>
    <submittedName>
        <fullName evidence="1">DNA primase</fullName>
    </submittedName>
</protein>
<dbReference type="AlphaFoldDB" id="A0AA48MCQ0"/>